<dbReference type="SUPFAM" id="SSF52091">
    <property type="entry name" value="SpoIIaa-like"/>
    <property type="match status" value="1"/>
</dbReference>
<name>A0A9D5K960_UNCW3</name>
<dbReference type="InterPro" id="IPR051932">
    <property type="entry name" value="Bact_StressResp_Reg"/>
</dbReference>
<dbReference type="Pfam" id="PF01740">
    <property type="entry name" value="STAS"/>
    <property type="match status" value="1"/>
</dbReference>
<keyword evidence="1" id="KW-0597">Phosphoprotein</keyword>
<evidence type="ECO:0000259" key="2">
    <source>
        <dbReference type="PROSITE" id="PS50801"/>
    </source>
</evidence>
<proteinExistence type="predicted"/>
<feature type="domain" description="STAS" evidence="2">
    <location>
        <begin position="18"/>
        <end position="129"/>
    </location>
</feature>
<dbReference type="PROSITE" id="PS50801">
    <property type="entry name" value="STAS"/>
    <property type="match status" value="1"/>
</dbReference>
<dbReference type="AlphaFoldDB" id="A0A9D5K960"/>
<dbReference type="InterPro" id="IPR002645">
    <property type="entry name" value="STAS_dom"/>
</dbReference>
<dbReference type="EMBL" id="WJKJ01000173">
    <property type="protein sequence ID" value="MBD3364637.1"/>
    <property type="molecule type" value="Genomic_DNA"/>
</dbReference>
<gene>
    <name evidence="3" type="ORF">GF359_05430</name>
</gene>
<dbReference type="PANTHER" id="PTHR33745">
    <property type="entry name" value="RSBT ANTAGONIST PROTEIN RSBS-RELATED"/>
    <property type="match status" value="1"/>
</dbReference>
<sequence>TAQRHLIEQQKQAIQELSNPIIKIWDQVLVLPLIGSLDTRRSQNLTENLLQDIATTQSKIAIMDITGVPAVDSAVANHLLKTISSVKLLGAECVVTGIRPEVAQTIVHLGVDLSEIETLANLAEGLKWAFDKLRINMTLNKED</sequence>
<dbReference type="Proteomes" id="UP000630660">
    <property type="component" value="Unassembled WGS sequence"/>
</dbReference>
<feature type="non-terminal residue" evidence="3">
    <location>
        <position position="1"/>
    </location>
</feature>
<evidence type="ECO:0000313" key="3">
    <source>
        <dbReference type="EMBL" id="MBD3364637.1"/>
    </source>
</evidence>
<evidence type="ECO:0000256" key="1">
    <source>
        <dbReference type="ARBA" id="ARBA00022553"/>
    </source>
</evidence>
<organism evidence="3 4">
    <name type="scientific">candidate division WOR-3 bacterium</name>
    <dbReference type="NCBI Taxonomy" id="2052148"/>
    <lineage>
        <taxon>Bacteria</taxon>
        <taxon>Bacteria division WOR-3</taxon>
    </lineage>
</organism>
<evidence type="ECO:0000313" key="4">
    <source>
        <dbReference type="Proteomes" id="UP000630660"/>
    </source>
</evidence>
<dbReference type="Gene3D" id="3.30.750.24">
    <property type="entry name" value="STAS domain"/>
    <property type="match status" value="1"/>
</dbReference>
<dbReference type="InterPro" id="IPR036513">
    <property type="entry name" value="STAS_dom_sf"/>
</dbReference>
<dbReference type="PANTHER" id="PTHR33745:SF3">
    <property type="entry name" value="RSBT CO-ANTAGONIST PROTEIN RSBRC"/>
    <property type="match status" value="1"/>
</dbReference>
<protein>
    <submittedName>
        <fullName evidence="3">STAS domain-containing protein</fullName>
    </submittedName>
</protein>
<comment type="caution">
    <text evidence="3">The sequence shown here is derived from an EMBL/GenBank/DDBJ whole genome shotgun (WGS) entry which is preliminary data.</text>
</comment>
<accession>A0A9D5K960</accession>
<dbReference type="CDD" id="cd07041">
    <property type="entry name" value="STAS_RsbR_RsbS_like"/>
    <property type="match status" value="1"/>
</dbReference>
<reference evidence="3" key="1">
    <citation type="submission" date="2019-11" db="EMBL/GenBank/DDBJ databases">
        <title>Microbial mats filling the niche in hypersaline microbial mats.</title>
        <authorList>
            <person name="Wong H.L."/>
            <person name="Macleod F.I."/>
            <person name="White R.A. III"/>
            <person name="Burns B.P."/>
        </authorList>
    </citation>
    <scope>NUCLEOTIDE SEQUENCE</scope>
    <source>
        <strain evidence="3">Bin_327</strain>
    </source>
</reference>